<sequence length="366" mass="42215">MPHKSYKEDGGWRFRSQNGPNALTDERWQKCMDELQYLEVDWQISPGRDYKTLNDGWSTVTPPWHCARGGEEDDDDDNPQAMTFFEDEEIAETGWSWENVEAFWTHVTKLGRDALKIPKIYGLQDEKESDLRLIRGEDCDRDPASFEFPPPPLFNDEVEKWKFDQSQLVKKYSITTALREQRRTRRETGENQKSLEKAISAYRLGYLNVAKDLLDEIREFTLALDFPVLLLYSLLPDTFISESRDVVKLRFQEINEKYERGIPDYSPRVMENLYSLVASILIVYGVMKSEDMKAADFRARVKRSITALVFPYQGSKTGSQSSSGARGEKRQGDNVDSGKQPPTKSRRGDDGTRIDRSSESLRKSST</sequence>
<organism evidence="2 3">
    <name type="scientific">Hymenoscyphus albidus</name>
    <dbReference type="NCBI Taxonomy" id="595503"/>
    <lineage>
        <taxon>Eukaryota</taxon>
        <taxon>Fungi</taxon>
        <taxon>Dikarya</taxon>
        <taxon>Ascomycota</taxon>
        <taxon>Pezizomycotina</taxon>
        <taxon>Leotiomycetes</taxon>
        <taxon>Helotiales</taxon>
        <taxon>Helotiaceae</taxon>
        <taxon>Hymenoscyphus</taxon>
    </lineage>
</organism>
<accession>A0A9N9LI81</accession>
<proteinExistence type="predicted"/>
<protein>
    <submittedName>
        <fullName evidence="2">Uncharacterized protein</fullName>
    </submittedName>
</protein>
<feature type="compositionally biased region" description="Low complexity" evidence="1">
    <location>
        <begin position="314"/>
        <end position="324"/>
    </location>
</feature>
<feature type="region of interest" description="Disordered" evidence="1">
    <location>
        <begin position="1"/>
        <end position="21"/>
    </location>
</feature>
<keyword evidence="3" id="KW-1185">Reference proteome</keyword>
<evidence type="ECO:0000313" key="3">
    <source>
        <dbReference type="Proteomes" id="UP000701801"/>
    </source>
</evidence>
<feature type="compositionally biased region" description="Basic and acidic residues" evidence="1">
    <location>
        <begin position="346"/>
        <end position="366"/>
    </location>
</feature>
<dbReference type="AlphaFoldDB" id="A0A9N9LI81"/>
<dbReference type="Proteomes" id="UP000701801">
    <property type="component" value="Unassembled WGS sequence"/>
</dbReference>
<name>A0A9N9LI81_9HELO</name>
<feature type="region of interest" description="Disordered" evidence="1">
    <location>
        <begin position="314"/>
        <end position="366"/>
    </location>
</feature>
<evidence type="ECO:0000256" key="1">
    <source>
        <dbReference type="SAM" id="MobiDB-lite"/>
    </source>
</evidence>
<evidence type="ECO:0000313" key="2">
    <source>
        <dbReference type="EMBL" id="CAG8973615.1"/>
    </source>
</evidence>
<gene>
    <name evidence="2" type="ORF">HYALB_00009767</name>
</gene>
<comment type="caution">
    <text evidence="2">The sequence shown here is derived from an EMBL/GenBank/DDBJ whole genome shotgun (WGS) entry which is preliminary data.</text>
</comment>
<feature type="compositionally biased region" description="Basic and acidic residues" evidence="1">
    <location>
        <begin position="1"/>
        <end position="12"/>
    </location>
</feature>
<reference evidence="2" key="1">
    <citation type="submission" date="2021-07" db="EMBL/GenBank/DDBJ databases">
        <authorList>
            <person name="Durling M."/>
        </authorList>
    </citation>
    <scope>NUCLEOTIDE SEQUENCE</scope>
</reference>
<dbReference type="EMBL" id="CAJVRM010000076">
    <property type="protein sequence ID" value="CAG8973615.1"/>
    <property type="molecule type" value="Genomic_DNA"/>
</dbReference>